<reference evidence="1" key="1">
    <citation type="submission" date="2020-07" db="EMBL/GenBank/DDBJ databases">
        <title>Ethylene signaling mediates host invasion by parasitic plants.</title>
        <authorList>
            <person name="Yoshida S."/>
        </authorList>
    </citation>
    <scope>NUCLEOTIDE SEQUENCE</scope>
    <source>
        <strain evidence="1">Okayama</strain>
    </source>
</reference>
<dbReference type="Proteomes" id="UP000653305">
    <property type="component" value="Unassembled WGS sequence"/>
</dbReference>
<evidence type="ECO:0000313" key="1">
    <source>
        <dbReference type="EMBL" id="GFQ03708.1"/>
    </source>
</evidence>
<dbReference type="AlphaFoldDB" id="A0A830CT06"/>
<dbReference type="OrthoDB" id="1933789at2759"/>
<dbReference type="InterPro" id="IPR018971">
    <property type="entry name" value="DUF1997"/>
</dbReference>
<proteinExistence type="predicted"/>
<dbReference type="PANTHER" id="PTHR34131:SF2">
    <property type="entry name" value="FAMILY PROTEIN, PUTATIVE (DUF1997)-RELATED"/>
    <property type="match status" value="1"/>
</dbReference>
<accession>A0A830CT06</accession>
<dbReference type="PANTHER" id="PTHR34131">
    <property type="entry name" value="(RAP ANNOTATION RELEASE2) GALACTOSE-BINDING LIKE DOMAIN CONTAINING PROTEIN"/>
    <property type="match status" value="1"/>
</dbReference>
<name>A0A830CT06_9LAMI</name>
<comment type="caution">
    <text evidence="1">The sequence shown here is derived from an EMBL/GenBank/DDBJ whole genome shotgun (WGS) entry which is preliminary data.</text>
</comment>
<gene>
    <name evidence="1" type="ORF">PHJA_002514600</name>
</gene>
<protein>
    <submittedName>
        <fullName evidence="1">Uncharacterized protein</fullName>
    </submittedName>
</protein>
<sequence length="135" mass="15057">MRNGVKKVSVNKAKLSESNAKRANLCATRKERIKLPNYDHGENSIYHISEFLSHPSGVESILNTRALQNYQSLDSNLYRCILPQVQLLGFAVAPILDLLVTSTTEDCVVEMLSCKFEGSEVVERQNEHFSGTSKG</sequence>
<dbReference type="EMBL" id="BMAC01000857">
    <property type="protein sequence ID" value="GFQ03708.1"/>
    <property type="molecule type" value="Genomic_DNA"/>
</dbReference>
<keyword evidence="2" id="KW-1185">Reference proteome</keyword>
<evidence type="ECO:0000313" key="2">
    <source>
        <dbReference type="Proteomes" id="UP000653305"/>
    </source>
</evidence>
<organism evidence="1 2">
    <name type="scientific">Phtheirospermum japonicum</name>
    <dbReference type="NCBI Taxonomy" id="374723"/>
    <lineage>
        <taxon>Eukaryota</taxon>
        <taxon>Viridiplantae</taxon>
        <taxon>Streptophyta</taxon>
        <taxon>Embryophyta</taxon>
        <taxon>Tracheophyta</taxon>
        <taxon>Spermatophyta</taxon>
        <taxon>Magnoliopsida</taxon>
        <taxon>eudicotyledons</taxon>
        <taxon>Gunneridae</taxon>
        <taxon>Pentapetalae</taxon>
        <taxon>asterids</taxon>
        <taxon>lamiids</taxon>
        <taxon>Lamiales</taxon>
        <taxon>Orobanchaceae</taxon>
        <taxon>Orobanchaceae incertae sedis</taxon>
        <taxon>Phtheirospermum</taxon>
    </lineage>
</organism>
<dbReference type="Pfam" id="PF09366">
    <property type="entry name" value="DUF1997"/>
    <property type="match status" value="1"/>
</dbReference>